<accession>A0A316X822</accession>
<dbReference type="RefSeq" id="WP_109711622.1">
    <property type="nucleotide sequence ID" value="NZ_PPED02000002.1"/>
</dbReference>
<evidence type="ECO:0000313" key="2">
    <source>
        <dbReference type="Proteomes" id="UP000236594"/>
    </source>
</evidence>
<comment type="caution">
    <text evidence="1">The sequence shown here is derived from an EMBL/GenBank/DDBJ whole genome shotgun (WGS) entry which is preliminary data.</text>
</comment>
<sequence length="168" mass="18840">MDRNYFRSYGRRIVFLLLLLSVGKLSTTVISAALRIPADKSNKELQIRLADISKSAHQPLLKRSPLTVNGLEGNAIKVNGILNTIFNYHFYKNTFPGAHNDHDFCSLLLKNLKYIEIGGHWAPINLVEPNNAIVLSGKSKKFSEFAFELVDGFNGIIKNPDKLTRISV</sequence>
<proteinExistence type="predicted"/>
<gene>
    <name evidence="1" type="ORF">C1631_008235</name>
</gene>
<dbReference type="AlphaFoldDB" id="A0A316X822"/>
<dbReference type="EMBL" id="PPED02000002">
    <property type="protein sequence ID" value="PWN69981.1"/>
    <property type="molecule type" value="Genomic_DNA"/>
</dbReference>
<dbReference type="OrthoDB" id="1274126at2"/>
<dbReference type="Proteomes" id="UP000236594">
    <property type="component" value="Unassembled WGS sequence"/>
</dbReference>
<reference evidence="1 2" key="1">
    <citation type="submission" date="2018-04" db="EMBL/GenBank/DDBJ databases">
        <title>Draft Genome Sequence of Phosphate-Solubilizing Chryseobacterium sp. ISE14 that is a Biocontrol and Plant Growth-Promoting Rhizobacterium Isolated from Cucumber.</title>
        <authorList>
            <person name="Jeong J.-J."/>
            <person name="Sang M.K."/>
            <person name="Choi I.-G."/>
            <person name="Kim K.D."/>
        </authorList>
    </citation>
    <scope>NUCLEOTIDE SEQUENCE [LARGE SCALE GENOMIC DNA]</scope>
    <source>
        <strain evidence="1 2">ISE14</strain>
    </source>
</reference>
<evidence type="ECO:0000313" key="1">
    <source>
        <dbReference type="EMBL" id="PWN69981.1"/>
    </source>
</evidence>
<protein>
    <submittedName>
        <fullName evidence="1">Uncharacterized protein</fullName>
    </submittedName>
</protein>
<keyword evidence="2" id="KW-1185">Reference proteome</keyword>
<name>A0A316X822_9FLAO</name>
<organism evidence="1 2">
    <name type="scientific">Chryseobacterium phosphatilyticum</name>
    <dbReference type="NCBI Taxonomy" id="475075"/>
    <lineage>
        <taxon>Bacteria</taxon>
        <taxon>Pseudomonadati</taxon>
        <taxon>Bacteroidota</taxon>
        <taxon>Flavobacteriia</taxon>
        <taxon>Flavobacteriales</taxon>
        <taxon>Weeksellaceae</taxon>
        <taxon>Chryseobacterium group</taxon>
        <taxon>Chryseobacterium</taxon>
    </lineage>
</organism>